<feature type="transmembrane region" description="Helical" evidence="6">
    <location>
        <begin position="37"/>
        <end position="57"/>
    </location>
</feature>
<feature type="domain" description="Major facilitator superfamily (MFS) profile" evidence="7">
    <location>
        <begin position="1"/>
        <end position="173"/>
    </location>
</feature>
<dbReference type="PROSITE" id="PS50850">
    <property type="entry name" value="MFS"/>
    <property type="match status" value="1"/>
</dbReference>
<proteinExistence type="predicted"/>
<sequence length="219" mass="24738">MIWILFANGYIEFVISIVYFAVSFISVEFEDDHVTPFFFIAAVEIPAGLVVLPLMIYFGRKSLTIWTFVIQTLSLLGMAFFTNKTMNFICMIIAKVMSTIIYTIHPIWANEQFPTSVRSLAYSLMNVPQSIGIIVSPYLKHIKIRRQWLLFTVVSLLSLVGTIFSLFLKETKNCALPLDVKSLTSSNASLVSTQSSESVNLEKEKKNLIENNQTSNSNV</sequence>
<evidence type="ECO:0000256" key="6">
    <source>
        <dbReference type="SAM" id="Phobius"/>
    </source>
</evidence>
<dbReference type="InterPro" id="IPR036259">
    <property type="entry name" value="MFS_trans_sf"/>
</dbReference>
<feature type="transmembrane region" description="Helical" evidence="6">
    <location>
        <begin position="88"/>
        <end position="108"/>
    </location>
</feature>
<evidence type="ECO:0000256" key="3">
    <source>
        <dbReference type="ARBA" id="ARBA00022989"/>
    </source>
</evidence>
<name>A0A9P1ITG3_9PELO</name>
<evidence type="ECO:0000256" key="2">
    <source>
        <dbReference type="ARBA" id="ARBA00022692"/>
    </source>
</evidence>
<feature type="transmembrane region" description="Helical" evidence="6">
    <location>
        <begin position="148"/>
        <end position="168"/>
    </location>
</feature>
<evidence type="ECO:0000256" key="4">
    <source>
        <dbReference type="ARBA" id="ARBA00023136"/>
    </source>
</evidence>
<organism evidence="8 9">
    <name type="scientific">Caenorhabditis angaria</name>
    <dbReference type="NCBI Taxonomy" id="860376"/>
    <lineage>
        <taxon>Eukaryota</taxon>
        <taxon>Metazoa</taxon>
        <taxon>Ecdysozoa</taxon>
        <taxon>Nematoda</taxon>
        <taxon>Chromadorea</taxon>
        <taxon>Rhabditida</taxon>
        <taxon>Rhabditina</taxon>
        <taxon>Rhabditomorpha</taxon>
        <taxon>Rhabditoidea</taxon>
        <taxon>Rhabditidae</taxon>
        <taxon>Peloderinae</taxon>
        <taxon>Caenorhabditis</taxon>
    </lineage>
</organism>
<dbReference type="Pfam" id="PF00083">
    <property type="entry name" value="Sugar_tr"/>
    <property type="match status" value="1"/>
</dbReference>
<feature type="coiled-coil region" evidence="5">
    <location>
        <begin position="191"/>
        <end position="218"/>
    </location>
</feature>
<reference evidence="8" key="1">
    <citation type="submission" date="2022-11" db="EMBL/GenBank/DDBJ databases">
        <authorList>
            <person name="Kikuchi T."/>
        </authorList>
    </citation>
    <scope>NUCLEOTIDE SEQUENCE</scope>
    <source>
        <strain evidence="8">PS1010</strain>
    </source>
</reference>
<evidence type="ECO:0000313" key="8">
    <source>
        <dbReference type="EMBL" id="CAI5449068.1"/>
    </source>
</evidence>
<comment type="subcellular location">
    <subcellularLocation>
        <location evidence="1">Membrane</location>
        <topology evidence="1">Multi-pass membrane protein</topology>
    </subcellularLocation>
</comment>
<dbReference type="EMBL" id="CANHGI010000004">
    <property type="protein sequence ID" value="CAI5449068.1"/>
    <property type="molecule type" value="Genomic_DNA"/>
</dbReference>
<dbReference type="OrthoDB" id="3936150at2759"/>
<evidence type="ECO:0000256" key="1">
    <source>
        <dbReference type="ARBA" id="ARBA00004141"/>
    </source>
</evidence>
<evidence type="ECO:0000256" key="5">
    <source>
        <dbReference type="SAM" id="Coils"/>
    </source>
</evidence>
<dbReference type="GO" id="GO:0016020">
    <property type="term" value="C:membrane"/>
    <property type="evidence" value="ECO:0007669"/>
    <property type="project" value="UniProtKB-SubCell"/>
</dbReference>
<keyword evidence="3 6" id="KW-1133">Transmembrane helix</keyword>
<dbReference type="InterPro" id="IPR020846">
    <property type="entry name" value="MFS_dom"/>
</dbReference>
<gene>
    <name evidence="8" type="ORF">CAMP_LOCUS11705</name>
</gene>
<dbReference type="Gene3D" id="1.20.1250.20">
    <property type="entry name" value="MFS general substrate transporter like domains"/>
    <property type="match status" value="1"/>
</dbReference>
<keyword evidence="9" id="KW-1185">Reference proteome</keyword>
<keyword evidence="5" id="KW-0175">Coiled coil</keyword>
<dbReference type="SUPFAM" id="SSF103473">
    <property type="entry name" value="MFS general substrate transporter"/>
    <property type="match status" value="1"/>
</dbReference>
<evidence type="ECO:0000259" key="7">
    <source>
        <dbReference type="PROSITE" id="PS50850"/>
    </source>
</evidence>
<dbReference type="InterPro" id="IPR005828">
    <property type="entry name" value="MFS_sugar_transport-like"/>
</dbReference>
<dbReference type="PANTHER" id="PTHR24064">
    <property type="entry name" value="SOLUTE CARRIER FAMILY 22 MEMBER"/>
    <property type="match status" value="1"/>
</dbReference>
<feature type="transmembrane region" description="Helical" evidence="6">
    <location>
        <begin position="6"/>
        <end position="25"/>
    </location>
</feature>
<dbReference type="AlphaFoldDB" id="A0A9P1ITG3"/>
<accession>A0A9P1ITG3</accession>
<protein>
    <recommendedName>
        <fullName evidence="7">Major facilitator superfamily (MFS) profile domain-containing protein</fullName>
    </recommendedName>
</protein>
<keyword evidence="4 6" id="KW-0472">Membrane</keyword>
<dbReference type="Proteomes" id="UP001152747">
    <property type="component" value="Unassembled WGS sequence"/>
</dbReference>
<evidence type="ECO:0000313" key="9">
    <source>
        <dbReference type="Proteomes" id="UP001152747"/>
    </source>
</evidence>
<keyword evidence="2 6" id="KW-0812">Transmembrane</keyword>
<comment type="caution">
    <text evidence="8">The sequence shown here is derived from an EMBL/GenBank/DDBJ whole genome shotgun (WGS) entry which is preliminary data.</text>
</comment>
<dbReference type="GO" id="GO:0022857">
    <property type="term" value="F:transmembrane transporter activity"/>
    <property type="evidence" value="ECO:0007669"/>
    <property type="project" value="InterPro"/>
</dbReference>